<protein>
    <submittedName>
        <fullName evidence="1">S-adenosyl-L-methionine-dependent methyltransferase</fullName>
    </submittedName>
</protein>
<keyword evidence="1" id="KW-0808">Transferase</keyword>
<keyword evidence="1" id="KW-0489">Methyltransferase</keyword>
<organism evidence="1 2">
    <name type="scientific">Vararia minispora EC-137</name>
    <dbReference type="NCBI Taxonomy" id="1314806"/>
    <lineage>
        <taxon>Eukaryota</taxon>
        <taxon>Fungi</taxon>
        <taxon>Dikarya</taxon>
        <taxon>Basidiomycota</taxon>
        <taxon>Agaricomycotina</taxon>
        <taxon>Agaricomycetes</taxon>
        <taxon>Russulales</taxon>
        <taxon>Lachnocladiaceae</taxon>
        <taxon>Vararia</taxon>
    </lineage>
</organism>
<accession>A0ACB8QDY3</accession>
<dbReference type="Proteomes" id="UP000814128">
    <property type="component" value="Unassembled WGS sequence"/>
</dbReference>
<keyword evidence="2" id="KW-1185">Reference proteome</keyword>
<evidence type="ECO:0000313" key="2">
    <source>
        <dbReference type="Proteomes" id="UP000814128"/>
    </source>
</evidence>
<reference evidence="1" key="2">
    <citation type="journal article" date="2022" name="New Phytol.">
        <title>Evolutionary transition to the ectomycorrhizal habit in the genomes of a hyperdiverse lineage of mushroom-forming fungi.</title>
        <authorList>
            <person name="Looney B."/>
            <person name="Miyauchi S."/>
            <person name="Morin E."/>
            <person name="Drula E."/>
            <person name="Courty P.E."/>
            <person name="Kohler A."/>
            <person name="Kuo A."/>
            <person name="LaButti K."/>
            <person name="Pangilinan J."/>
            <person name="Lipzen A."/>
            <person name="Riley R."/>
            <person name="Andreopoulos W."/>
            <person name="He G."/>
            <person name="Johnson J."/>
            <person name="Nolan M."/>
            <person name="Tritt A."/>
            <person name="Barry K.W."/>
            <person name="Grigoriev I.V."/>
            <person name="Nagy L.G."/>
            <person name="Hibbett D."/>
            <person name="Henrissat B."/>
            <person name="Matheny P.B."/>
            <person name="Labbe J."/>
            <person name="Martin F.M."/>
        </authorList>
    </citation>
    <scope>NUCLEOTIDE SEQUENCE</scope>
    <source>
        <strain evidence="1">EC-137</strain>
    </source>
</reference>
<proteinExistence type="predicted"/>
<reference evidence="1" key="1">
    <citation type="submission" date="2021-02" db="EMBL/GenBank/DDBJ databases">
        <authorList>
            <consortium name="DOE Joint Genome Institute"/>
            <person name="Ahrendt S."/>
            <person name="Looney B.P."/>
            <person name="Miyauchi S."/>
            <person name="Morin E."/>
            <person name="Drula E."/>
            <person name="Courty P.E."/>
            <person name="Chicoki N."/>
            <person name="Fauchery L."/>
            <person name="Kohler A."/>
            <person name="Kuo A."/>
            <person name="Labutti K."/>
            <person name="Pangilinan J."/>
            <person name="Lipzen A."/>
            <person name="Riley R."/>
            <person name="Andreopoulos W."/>
            <person name="He G."/>
            <person name="Johnson J."/>
            <person name="Barry K.W."/>
            <person name="Grigoriev I.V."/>
            <person name="Nagy L."/>
            <person name="Hibbett D."/>
            <person name="Henrissat B."/>
            <person name="Matheny P.B."/>
            <person name="Labbe J."/>
            <person name="Martin F."/>
        </authorList>
    </citation>
    <scope>NUCLEOTIDE SEQUENCE</scope>
    <source>
        <strain evidence="1">EC-137</strain>
    </source>
</reference>
<name>A0ACB8QDY3_9AGAM</name>
<comment type="caution">
    <text evidence="1">The sequence shown here is derived from an EMBL/GenBank/DDBJ whole genome shotgun (WGS) entry which is preliminary data.</text>
</comment>
<dbReference type="EMBL" id="MU273647">
    <property type="protein sequence ID" value="KAI0029954.1"/>
    <property type="molecule type" value="Genomic_DNA"/>
</dbReference>
<gene>
    <name evidence="1" type="ORF">K488DRAFT_55237</name>
</gene>
<evidence type="ECO:0000313" key="1">
    <source>
        <dbReference type="EMBL" id="KAI0029954.1"/>
    </source>
</evidence>
<sequence>MSRQLCLSTSLRRPSYSSRHVSRRVRALHEDTTTSTSTVNASEIAHFSRLSGLWWDERGQFSLLHKMNPHRVRFIRDKVVEIGCAEHGETWASARAALALQGLDVLDVGCGGGILSETLARLGGCTLAIDASEKNIAIASLHAAADPSLALPATETRGSLAYRHATAETLVQEPKRFDVVCSMEVIEHVDNPAGFLRSCAELVKPGGHLFLSTIARTPLAFALTILAAEKVLGLVEPGTHTFSKFINPSELVEFFQTDPSGSGRPWITRTHEHGLPTRTEAEVRGIWYEPWGGDWRLMPRGTTPFTAACNYLFWVRKPRE</sequence>